<dbReference type="InterPro" id="IPR050449">
    <property type="entry name" value="Ephrin_rcpt_TKs"/>
</dbReference>
<feature type="domain" description="Protein kinase" evidence="9">
    <location>
        <begin position="123"/>
        <end position="391"/>
    </location>
</feature>
<keyword evidence="5 8" id="KW-1133">Transmembrane helix</keyword>
<sequence>GQSEQTYSTVKTGEPAVTVTNLKPATRYVFQIRAASPGPSWETQSFNPSIEVQTPGEAASGSKDQSPAVVVTIVTISALLVLGSVMSVLAIWRRTCSYGKGGRDAHDEEELYFHFKVPTRRTFVDPQSCGDPLLAVHLFAKELDAKSLPGRQELPVAVHTLREGCSDLQRLSFLAEALTLGQFDHSHVVRLEGVVTRGSTLMIVTEYMSHGALDGFLRRHEGQLVAVQLMGLLPGLASAMKYLSEMGYVHRGLAARRVLVSGDLICKISGFGRGPRDRAEAVYTTMSGRSPALWAAPETLQFGHFSSAILPGHPLSLSWDGVSVCIGGPKTSCLPATPMAQVIKAVEDGFRLPPPRHCPSPLHRLMLDCWQKDPDPWPPEQDGAGSRTPEVWRHYLCQVHSHVSPTIPDVAELSPVHERPTPRHHVQVQLPHLCSPTSPGTVTTYINVTASPQESDQVWAPGPCCRLTTASLLPRPPTPLADRAFSTFPSFGSVGAWLEALDLGRYKDSFAAAGYGSLEAVATMTAQDLVSLGISSVEHREDLLSGISALRARVLQLQGRGVQPPMEYLLPLAPLLRGFGTSSCTELSPEFLIQEGFPEARAKMEGLGQEESKQRGQHEKEPGGWEMQHIFGERSVHLPQLSILGSARGGRDIASTFDRAGGSLASALQALPRGKSGKDIPASCGGSLIPISSYISHALKGSPKCVSEISGQETHLGSRRQDSVIRVYPRGEHWVASPRGQHSVVVPFLEMDH</sequence>
<dbReference type="GO" id="GO:0005524">
    <property type="term" value="F:ATP binding"/>
    <property type="evidence" value="ECO:0007669"/>
    <property type="project" value="UniProtKB-KW"/>
</dbReference>
<name>A0A6A1QGZ9_BALPH</name>
<dbReference type="PANTHER" id="PTHR46877">
    <property type="entry name" value="EPH RECEPTOR A5"/>
    <property type="match status" value="1"/>
</dbReference>
<dbReference type="PROSITE" id="PS50011">
    <property type="entry name" value="PROTEIN_KINASE_DOM"/>
    <property type="match status" value="1"/>
</dbReference>
<accession>A0A6A1QGZ9</accession>
<dbReference type="SUPFAM" id="SSF56112">
    <property type="entry name" value="Protein kinase-like (PK-like)"/>
    <property type="match status" value="1"/>
</dbReference>
<feature type="domain" description="Fibronectin type-III" evidence="11">
    <location>
        <begin position="1"/>
        <end position="57"/>
    </location>
</feature>
<evidence type="ECO:0000256" key="5">
    <source>
        <dbReference type="ARBA" id="ARBA00022989"/>
    </source>
</evidence>
<dbReference type="InterPro" id="IPR013761">
    <property type="entry name" value="SAM/pointed_sf"/>
</dbReference>
<dbReference type="SMART" id="SM00454">
    <property type="entry name" value="SAM"/>
    <property type="match status" value="1"/>
</dbReference>
<dbReference type="Proteomes" id="UP000437017">
    <property type="component" value="Unassembled WGS sequence"/>
</dbReference>
<evidence type="ECO:0000259" key="11">
    <source>
        <dbReference type="PROSITE" id="PS50853"/>
    </source>
</evidence>
<evidence type="ECO:0000256" key="3">
    <source>
        <dbReference type="ARBA" id="ARBA00022741"/>
    </source>
</evidence>
<dbReference type="EMBL" id="SGJD01000129">
    <property type="protein sequence ID" value="KAB0406827.1"/>
    <property type="molecule type" value="Genomic_DNA"/>
</dbReference>
<feature type="transmembrane region" description="Helical" evidence="8">
    <location>
        <begin position="68"/>
        <end position="92"/>
    </location>
</feature>
<evidence type="ECO:0000256" key="2">
    <source>
        <dbReference type="ARBA" id="ARBA00022692"/>
    </source>
</evidence>
<evidence type="ECO:0000313" key="13">
    <source>
        <dbReference type="Proteomes" id="UP000437017"/>
    </source>
</evidence>
<evidence type="ECO:0000256" key="8">
    <source>
        <dbReference type="SAM" id="Phobius"/>
    </source>
</evidence>
<dbReference type="GO" id="GO:0007411">
    <property type="term" value="P:axon guidance"/>
    <property type="evidence" value="ECO:0007669"/>
    <property type="project" value="TreeGrafter"/>
</dbReference>
<feature type="domain" description="SAM" evidence="10">
    <location>
        <begin position="489"/>
        <end position="553"/>
    </location>
</feature>
<dbReference type="InterPro" id="IPR003961">
    <property type="entry name" value="FN3_dom"/>
</dbReference>
<dbReference type="GO" id="GO:0030425">
    <property type="term" value="C:dendrite"/>
    <property type="evidence" value="ECO:0007669"/>
    <property type="project" value="TreeGrafter"/>
</dbReference>
<dbReference type="OrthoDB" id="9674099at2759"/>
<dbReference type="FunFam" id="1.10.150.50:FF:000066">
    <property type="entry name" value="ephrin type-A receptor 10"/>
    <property type="match status" value="1"/>
</dbReference>
<dbReference type="GO" id="GO:0005886">
    <property type="term" value="C:plasma membrane"/>
    <property type="evidence" value="ECO:0007669"/>
    <property type="project" value="TreeGrafter"/>
</dbReference>
<dbReference type="InterPro" id="IPR000719">
    <property type="entry name" value="Prot_kinase_dom"/>
</dbReference>
<organism evidence="12 13">
    <name type="scientific">Balaenoptera physalus</name>
    <name type="common">Fin whale</name>
    <name type="synonym">Balaena physalus</name>
    <dbReference type="NCBI Taxonomy" id="9770"/>
    <lineage>
        <taxon>Eukaryota</taxon>
        <taxon>Metazoa</taxon>
        <taxon>Chordata</taxon>
        <taxon>Craniata</taxon>
        <taxon>Vertebrata</taxon>
        <taxon>Euteleostomi</taxon>
        <taxon>Mammalia</taxon>
        <taxon>Eutheria</taxon>
        <taxon>Laurasiatheria</taxon>
        <taxon>Artiodactyla</taxon>
        <taxon>Whippomorpha</taxon>
        <taxon>Cetacea</taxon>
        <taxon>Mysticeti</taxon>
        <taxon>Balaenopteridae</taxon>
        <taxon>Balaenoptera</taxon>
    </lineage>
</organism>
<comment type="subcellular location">
    <subcellularLocation>
        <location evidence="1">Membrane</location>
        <topology evidence="1">Single-pass membrane protein</topology>
    </subcellularLocation>
</comment>
<keyword evidence="7" id="KW-0675">Receptor</keyword>
<dbReference type="AlphaFoldDB" id="A0A6A1QGZ9"/>
<dbReference type="InterPro" id="IPR011009">
    <property type="entry name" value="Kinase-like_dom_sf"/>
</dbReference>
<evidence type="ECO:0000256" key="1">
    <source>
        <dbReference type="ARBA" id="ARBA00004167"/>
    </source>
</evidence>
<dbReference type="CDD" id="cd00063">
    <property type="entry name" value="FN3"/>
    <property type="match status" value="1"/>
</dbReference>
<dbReference type="Gene3D" id="3.30.200.20">
    <property type="entry name" value="Phosphorylase Kinase, domain 1"/>
    <property type="match status" value="1"/>
</dbReference>
<evidence type="ECO:0000259" key="9">
    <source>
        <dbReference type="PROSITE" id="PS50011"/>
    </source>
</evidence>
<protein>
    <recommendedName>
        <fullName evidence="14">Receptor protein-tyrosine kinase</fullName>
    </recommendedName>
</protein>
<gene>
    <name evidence="12" type="ORF">E2I00_012401</name>
</gene>
<evidence type="ECO:0000256" key="7">
    <source>
        <dbReference type="ARBA" id="ARBA00023170"/>
    </source>
</evidence>
<feature type="non-terminal residue" evidence="12">
    <location>
        <position position="753"/>
    </location>
</feature>
<proteinExistence type="predicted"/>
<dbReference type="Pfam" id="PF00536">
    <property type="entry name" value="SAM_1"/>
    <property type="match status" value="1"/>
</dbReference>
<keyword evidence="6 8" id="KW-0472">Membrane</keyword>
<dbReference type="PROSITE" id="PS50105">
    <property type="entry name" value="SAM_DOMAIN"/>
    <property type="match status" value="1"/>
</dbReference>
<dbReference type="SUPFAM" id="SSF47769">
    <property type="entry name" value="SAM/Pointed domain"/>
    <property type="match status" value="1"/>
</dbReference>
<dbReference type="Pfam" id="PF14575">
    <property type="entry name" value="EphA2_TM"/>
    <property type="match status" value="1"/>
</dbReference>
<evidence type="ECO:0000256" key="4">
    <source>
        <dbReference type="ARBA" id="ARBA00022840"/>
    </source>
</evidence>
<dbReference type="Pfam" id="PF07714">
    <property type="entry name" value="PK_Tyr_Ser-Thr"/>
    <property type="match status" value="1"/>
</dbReference>
<dbReference type="GO" id="GO:0005005">
    <property type="term" value="F:transmembrane-ephrin receptor activity"/>
    <property type="evidence" value="ECO:0007669"/>
    <property type="project" value="TreeGrafter"/>
</dbReference>
<dbReference type="InterPro" id="IPR001245">
    <property type="entry name" value="Ser-Thr/Tyr_kinase_cat_dom"/>
</dbReference>
<evidence type="ECO:0008006" key="14">
    <source>
        <dbReference type="Google" id="ProtNLM"/>
    </source>
</evidence>
<reference evidence="12 13" key="1">
    <citation type="journal article" date="2019" name="PLoS ONE">
        <title>Genomic analyses reveal an absence of contemporary introgressive admixture between fin whales and blue whales, despite known hybrids.</title>
        <authorList>
            <person name="Westbury M.V."/>
            <person name="Petersen B."/>
            <person name="Lorenzen E.D."/>
        </authorList>
    </citation>
    <scope>NUCLEOTIDE SEQUENCE [LARGE SCALE GENOMIC DNA]</scope>
    <source>
        <strain evidence="12">FinWhale-01</strain>
    </source>
</reference>
<keyword evidence="2 8" id="KW-0812">Transmembrane</keyword>
<evidence type="ECO:0000313" key="12">
    <source>
        <dbReference type="EMBL" id="KAB0406827.1"/>
    </source>
</evidence>
<keyword evidence="13" id="KW-1185">Reference proteome</keyword>
<dbReference type="Gene3D" id="1.10.150.50">
    <property type="entry name" value="Transcription Factor, Ets-1"/>
    <property type="match status" value="1"/>
</dbReference>
<evidence type="ECO:0000259" key="10">
    <source>
        <dbReference type="PROSITE" id="PS50105"/>
    </source>
</evidence>
<dbReference type="PRINTS" id="PR00109">
    <property type="entry name" value="TYRKINASE"/>
</dbReference>
<keyword evidence="3" id="KW-0547">Nucleotide-binding</keyword>
<dbReference type="PROSITE" id="PS50853">
    <property type="entry name" value="FN3"/>
    <property type="match status" value="1"/>
</dbReference>
<feature type="non-terminal residue" evidence="12">
    <location>
        <position position="1"/>
    </location>
</feature>
<dbReference type="InterPro" id="IPR001660">
    <property type="entry name" value="SAM"/>
</dbReference>
<dbReference type="Gene3D" id="1.10.510.10">
    <property type="entry name" value="Transferase(Phosphotransferase) domain 1"/>
    <property type="match status" value="1"/>
</dbReference>
<keyword evidence="4" id="KW-0067">ATP-binding</keyword>
<evidence type="ECO:0000256" key="6">
    <source>
        <dbReference type="ARBA" id="ARBA00023136"/>
    </source>
</evidence>
<dbReference type="InterPro" id="IPR027936">
    <property type="entry name" value="Eph_TM"/>
</dbReference>
<comment type="caution">
    <text evidence="12">The sequence shown here is derived from an EMBL/GenBank/DDBJ whole genome shotgun (WGS) entry which is preliminary data.</text>
</comment>
<dbReference type="PANTHER" id="PTHR46877:SF16">
    <property type="entry name" value="EPHRIN TYPE-A RECEPTOR 10"/>
    <property type="match status" value="1"/>
</dbReference>